<comment type="caution">
    <text evidence="1">The sequence shown here is derived from an EMBL/GenBank/DDBJ whole genome shotgun (WGS) entry which is preliminary data.</text>
</comment>
<sequence length="267" mass="28196">MNRIGCAVLAAVFGSIVAVVGVVLATSATVSASRPTSAGESGGIPSGSLPTDGYPWHTNIVATTFWVGEIFDPNAADGSQVYSTYDSNWASNYGGCDGVLVTGVCSTEVRTASNGYFPSQMTPRQNPFYLDLPYDDVNNPAAFAQRGSVIPWAQQAGFKDHLSDPSVSLMKNRWVELRRGTQTCFGQIEDAGPGQYDDAAYVFGSADARPQNTRYGGAGMDVSPALNGCLGFADLNGDTDTVSWRFVDDTSVTPGPWTTLVTTTGLQ</sequence>
<evidence type="ECO:0000313" key="2">
    <source>
        <dbReference type="Proteomes" id="UP000306192"/>
    </source>
</evidence>
<protein>
    <submittedName>
        <fullName evidence="1">Uncharacterized protein</fullName>
    </submittedName>
</protein>
<dbReference type="OrthoDB" id="186568at2"/>
<dbReference type="EMBL" id="QYRT01000038">
    <property type="protein sequence ID" value="TIH33025.1"/>
    <property type="molecule type" value="Genomic_DNA"/>
</dbReference>
<proteinExistence type="predicted"/>
<name>A0A4T2BN53_9MICO</name>
<accession>A0A4T2BN53</accession>
<reference evidence="1 2" key="1">
    <citation type="journal article" date="2019" name="Microorganisms">
        <title>Systematic Affiliation and Genome Analysis of Subtercola vilae DB165(T) with Particular Emphasis on Cold Adaptation of an Isolate from a High-Altitude Cold Volcano Lake.</title>
        <authorList>
            <person name="Villalobos A.S."/>
            <person name="Wiese J."/>
            <person name="Imhoff J.F."/>
            <person name="Dorador C."/>
            <person name="Keller A."/>
            <person name="Hentschel U."/>
        </authorList>
    </citation>
    <scope>NUCLEOTIDE SEQUENCE [LARGE SCALE GENOMIC DNA]</scope>
    <source>
        <strain evidence="1 2">DB165</strain>
    </source>
</reference>
<evidence type="ECO:0000313" key="1">
    <source>
        <dbReference type="EMBL" id="TIH33025.1"/>
    </source>
</evidence>
<dbReference type="RefSeq" id="WP_136643190.1">
    <property type="nucleotide sequence ID" value="NZ_QYRT01000038.1"/>
</dbReference>
<dbReference type="AlphaFoldDB" id="A0A4T2BN53"/>
<dbReference type="Proteomes" id="UP000306192">
    <property type="component" value="Unassembled WGS sequence"/>
</dbReference>
<keyword evidence="2" id="KW-1185">Reference proteome</keyword>
<organism evidence="1 2">
    <name type="scientific">Subtercola vilae</name>
    <dbReference type="NCBI Taxonomy" id="2056433"/>
    <lineage>
        <taxon>Bacteria</taxon>
        <taxon>Bacillati</taxon>
        <taxon>Actinomycetota</taxon>
        <taxon>Actinomycetes</taxon>
        <taxon>Micrococcales</taxon>
        <taxon>Microbacteriaceae</taxon>
        <taxon>Subtercola</taxon>
    </lineage>
</organism>
<gene>
    <name evidence="1" type="ORF">D4765_15345</name>
</gene>